<dbReference type="GO" id="GO:0032993">
    <property type="term" value="C:protein-DNA complex"/>
    <property type="evidence" value="ECO:0007669"/>
    <property type="project" value="TreeGrafter"/>
</dbReference>
<keyword evidence="7" id="KW-1185">Reference proteome</keyword>
<dbReference type="SUPFAM" id="SSF53850">
    <property type="entry name" value="Periplasmic binding protein-like II"/>
    <property type="match status" value="1"/>
</dbReference>
<dbReference type="InterPro" id="IPR005119">
    <property type="entry name" value="LysR_subst-bd"/>
</dbReference>
<dbReference type="AlphaFoldDB" id="A0A0P1IUV1"/>
<evidence type="ECO:0000256" key="2">
    <source>
        <dbReference type="ARBA" id="ARBA00023015"/>
    </source>
</evidence>
<comment type="similarity">
    <text evidence="1">Belongs to the LysR transcriptional regulatory family.</text>
</comment>
<feature type="domain" description="HTH lysR-type" evidence="5">
    <location>
        <begin position="5"/>
        <end position="62"/>
    </location>
</feature>
<dbReference type="GO" id="GO:0003677">
    <property type="term" value="F:DNA binding"/>
    <property type="evidence" value="ECO:0007669"/>
    <property type="project" value="UniProtKB-KW"/>
</dbReference>
<dbReference type="Proteomes" id="UP000051184">
    <property type="component" value="Unassembled WGS sequence"/>
</dbReference>
<dbReference type="Pfam" id="PF00126">
    <property type="entry name" value="HTH_1"/>
    <property type="match status" value="1"/>
</dbReference>
<dbReference type="Pfam" id="PF03466">
    <property type="entry name" value="LysR_substrate"/>
    <property type="match status" value="1"/>
</dbReference>
<dbReference type="InterPro" id="IPR000847">
    <property type="entry name" value="LysR_HTH_N"/>
</dbReference>
<dbReference type="InterPro" id="IPR036390">
    <property type="entry name" value="WH_DNA-bd_sf"/>
</dbReference>
<organism evidence="6 7">
    <name type="scientific">Cognatishimia activa</name>
    <dbReference type="NCBI Taxonomy" id="1715691"/>
    <lineage>
        <taxon>Bacteria</taxon>
        <taxon>Pseudomonadati</taxon>
        <taxon>Pseudomonadota</taxon>
        <taxon>Alphaproteobacteria</taxon>
        <taxon>Rhodobacterales</taxon>
        <taxon>Paracoccaceae</taxon>
        <taxon>Cognatishimia</taxon>
    </lineage>
</organism>
<dbReference type="GO" id="GO:0003700">
    <property type="term" value="F:DNA-binding transcription factor activity"/>
    <property type="evidence" value="ECO:0007669"/>
    <property type="project" value="InterPro"/>
</dbReference>
<dbReference type="Gene3D" id="1.10.10.10">
    <property type="entry name" value="Winged helix-like DNA-binding domain superfamily/Winged helix DNA-binding domain"/>
    <property type="match status" value="1"/>
</dbReference>
<dbReference type="STRING" id="1715691.TA5113_00556"/>
<dbReference type="PRINTS" id="PR00039">
    <property type="entry name" value="HTHLYSR"/>
</dbReference>
<dbReference type="InterPro" id="IPR036388">
    <property type="entry name" value="WH-like_DNA-bd_sf"/>
</dbReference>
<reference evidence="7" key="1">
    <citation type="submission" date="2015-09" db="EMBL/GenBank/DDBJ databases">
        <authorList>
            <person name="Rodrigo-Torres Lidia"/>
            <person name="Arahal R.David."/>
        </authorList>
    </citation>
    <scope>NUCLEOTIDE SEQUENCE [LARGE SCALE GENOMIC DNA]</scope>
    <source>
        <strain evidence="7">CECT 5114</strain>
    </source>
</reference>
<dbReference type="Gene3D" id="3.40.190.290">
    <property type="match status" value="1"/>
</dbReference>
<keyword evidence="2" id="KW-0805">Transcription regulation</keyword>
<keyword evidence="3" id="KW-0238">DNA-binding</keyword>
<evidence type="ECO:0000256" key="4">
    <source>
        <dbReference type="ARBA" id="ARBA00023163"/>
    </source>
</evidence>
<name>A0A0P1IUV1_9RHOB</name>
<dbReference type="CDD" id="cd05466">
    <property type="entry name" value="PBP2_LTTR_substrate"/>
    <property type="match status" value="1"/>
</dbReference>
<keyword evidence="4" id="KW-0804">Transcription</keyword>
<dbReference type="FunFam" id="1.10.10.10:FF:000001">
    <property type="entry name" value="LysR family transcriptional regulator"/>
    <property type="match status" value="1"/>
</dbReference>
<sequence length="305" mass="33902">MNSPITIRQIKYALAVARHGGFNRAAQNLNISQSSVSEQVRLLEEFLDVEIFDRKGPKVELTVHGRLLLEKAESVLVEADQLVNLALSIHQDNRPSMRIGLGSGVGSHLANQALKDLSERDGGCRVEFSVTTTGRLLRLVSEDRLDLAIAVKTDNHRLPIGVTQTDLAETPMVVVLPEEHYLAQRNKPLSPLELADEPLIMNQLGIGYAALVLHIFQSIALYPKISMVSDNVDLILDLVVARLGLAILPSVCVDVEKQKRPLPGICVRPLESDIVCQFSVFRNEQNKAEHIDNFIQALQQWELFE</sequence>
<dbReference type="PANTHER" id="PTHR30346:SF28">
    <property type="entry name" value="HTH-TYPE TRANSCRIPTIONAL REGULATOR CYNR"/>
    <property type="match status" value="1"/>
</dbReference>
<proteinExistence type="inferred from homology"/>
<dbReference type="OrthoDB" id="9791253at2"/>
<evidence type="ECO:0000256" key="3">
    <source>
        <dbReference type="ARBA" id="ARBA00023125"/>
    </source>
</evidence>
<dbReference type="PANTHER" id="PTHR30346">
    <property type="entry name" value="TRANSCRIPTIONAL DUAL REGULATOR HCAR-RELATED"/>
    <property type="match status" value="1"/>
</dbReference>
<evidence type="ECO:0000313" key="7">
    <source>
        <dbReference type="Proteomes" id="UP000051184"/>
    </source>
</evidence>
<dbReference type="EMBL" id="CYUE01000022">
    <property type="protein sequence ID" value="CUK27263.1"/>
    <property type="molecule type" value="Genomic_DNA"/>
</dbReference>
<dbReference type="RefSeq" id="WP_058316185.1">
    <property type="nucleotide sequence ID" value="NZ_CYTO01000005.1"/>
</dbReference>
<dbReference type="SUPFAM" id="SSF46785">
    <property type="entry name" value="Winged helix' DNA-binding domain"/>
    <property type="match status" value="1"/>
</dbReference>
<evidence type="ECO:0000313" key="6">
    <source>
        <dbReference type="EMBL" id="CUK27263.1"/>
    </source>
</evidence>
<evidence type="ECO:0000259" key="5">
    <source>
        <dbReference type="PROSITE" id="PS50931"/>
    </source>
</evidence>
<dbReference type="PROSITE" id="PS50931">
    <property type="entry name" value="HTH_LYSR"/>
    <property type="match status" value="1"/>
</dbReference>
<accession>A0A0P1IUV1</accession>
<protein>
    <submittedName>
        <fullName evidence="6">Cyn operon transcriptional activator</fullName>
    </submittedName>
</protein>
<gene>
    <name evidence="6" type="primary">cynR</name>
    <name evidence="6" type="ORF">TA5114_03091</name>
</gene>
<evidence type="ECO:0000256" key="1">
    <source>
        <dbReference type="ARBA" id="ARBA00009437"/>
    </source>
</evidence>